<organism evidence="1">
    <name type="scientific">Lepeophtheirus salmonis</name>
    <name type="common">Salmon louse</name>
    <name type="synonym">Caligus salmonis</name>
    <dbReference type="NCBI Taxonomy" id="72036"/>
    <lineage>
        <taxon>Eukaryota</taxon>
        <taxon>Metazoa</taxon>
        <taxon>Ecdysozoa</taxon>
        <taxon>Arthropoda</taxon>
        <taxon>Crustacea</taxon>
        <taxon>Multicrustacea</taxon>
        <taxon>Hexanauplia</taxon>
        <taxon>Copepoda</taxon>
        <taxon>Siphonostomatoida</taxon>
        <taxon>Caligidae</taxon>
        <taxon>Lepeophtheirus</taxon>
    </lineage>
</organism>
<dbReference type="AlphaFoldDB" id="A0A0K2V6U8"/>
<evidence type="ECO:0000313" key="1">
    <source>
        <dbReference type="EMBL" id="CDW45852.1"/>
    </source>
</evidence>
<proteinExistence type="predicted"/>
<sequence length="44" mass="5269">MTLECYRRISICALQVVGRLQDHRLCNQKIRNVRLSPEELKKRT</sequence>
<name>A0A0K2V6U8_LEPSM</name>
<protein>
    <submittedName>
        <fullName evidence="1">Uncharacterized protein</fullName>
    </submittedName>
</protein>
<accession>A0A0K2V6U8</accession>
<reference evidence="1" key="1">
    <citation type="submission" date="2014-05" db="EMBL/GenBank/DDBJ databases">
        <authorList>
            <person name="Chronopoulou M."/>
        </authorList>
    </citation>
    <scope>NUCLEOTIDE SEQUENCE</scope>
    <source>
        <tissue evidence="1">Whole organism</tissue>
    </source>
</reference>
<dbReference type="EMBL" id="HACA01028491">
    <property type="protein sequence ID" value="CDW45852.1"/>
    <property type="molecule type" value="Transcribed_RNA"/>
</dbReference>